<dbReference type="SUPFAM" id="SSF55729">
    <property type="entry name" value="Acyl-CoA N-acyltransferases (Nat)"/>
    <property type="match status" value="1"/>
</dbReference>
<gene>
    <name evidence="2" type="ORF">WHH00_10980</name>
</gene>
<dbReference type="InterPro" id="IPR016181">
    <property type="entry name" value="Acyl_CoA_acyltransferase"/>
</dbReference>
<dbReference type="RefSeq" id="WP_406638570.1">
    <property type="nucleotide sequence ID" value="NZ_CP148033.1"/>
</dbReference>
<evidence type="ECO:0000313" key="3">
    <source>
        <dbReference type="Proteomes" id="UP001623384"/>
    </source>
</evidence>
<dbReference type="Gene3D" id="3.40.630.30">
    <property type="match status" value="1"/>
</dbReference>
<sequence>MDRSVWLISLQDLDDDARAIHLEAVAGLETGPGQDRFVGDPLRMALAGLAEESRRPYVIESAGLAVGVLTLQAGAARLAGWPDDHSAWLLRGFLIDRREQGRGLGPLAAAAAVSAAEKLTARHHTGEAGVVLSVNEANAAGLSAYHRAGFVDRGRYTGGQAGPQRIMFRSFRPQ</sequence>
<evidence type="ECO:0000313" key="2">
    <source>
        <dbReference type="EMBL" id="WXK95181.1"/>
    </source>
</evidence>
<protein>
    <submittedName>
        <fullName evidence="2">GNAT family N-acetyltransferase</fullName>
    </submittedName>
</protein>
<organism evidence="2 3">
    <name type="scientific">Pseudarthrobacter quantipunctorum</name>
    <dbReference type="NCBI Taxonomy" id="3128980"/>
    <lineage>
        <taxon>Bacteria</taxon>
        <taxon>Bacillati</taxon>
        <taxon>Actinomycetota</taxon>
        <taxon>Actinomycetes</taxon>
        <taxon>Micrococcales</taxon>
        <taxon>Micrococcaceae</taxon>
        <taxon>Pseudarthrobacter</taxon>
    </lineage>
</organism>
<evidence type="ECO:0000259" key="1">
    <source>
        <dbReference type="PROSITE" id="PS51186"/>
    </source>
</evidence>
<feature type="domain" description="N-acetyltransferase" evidence="1">
    <location>
        <begin position="8"/>
        <end position="172"/>
    </location>
</feature>
<dbReference type="Proteomes" id="UP001623384">
    <property type="component" value="Chromosome"/>
</dbReference>
<dbReference type="InterPro" id="IPR000182">
    <property type="entry name" value="GNAT_dom"/>
</dbReference>
<reference evidence="2 3" key="1">
    <citation type="submission" date="2024-03" db="EMBL/GenBank/DDBJ databases">
        <title>Rhodococcus navarretei sp. nov. and Pseudarthrobacter quantumdoti sp. nov., two new species with the ability to biosynthesize Quantum Dots isolated from soil samples at Union Glacier, Antarctica.</title>
        <authorList>
            <person name="Vargas M."/>
        </authorList>
    </citation>
    <scope>NUCLEOTIDE SEQUENCE [LARGE SCALE GENOMIC DNA]</scope>
    <source>
        <strain evidence="2 3">RC-2-3</strain>
    </source>
</reference>
<name>A0ABZ2RAV8_9MICC</name>
<accession>A0ABZ2RAV8</accession>
<dbReference type="EMBL" id="CP148033">
    <property type="protein sequence ID" value="WXK95181.1"/>
    <property type="molecule type" value="Genomic_DNA"/>
</dbReference>
<proteinExistence type="predicted"/>
<dbReference type="PROSITE" id="PS51186">
    <property type="entry name" value="GNAT"/>
    <property type="match status" value="1"/>
</dbReference>
<keyword evidence="3" id="KW-1185">Reference proteome</keyword>